<evidence type="ECO:0000313" key="2">
    <source>
        <dbReference type="EMBL" id="UZE96654.1"/>
    </source>
</evidence>
<gene>
    <name evidence="2" type="ORF">NKI27_02565</name>
</gene>
<name>A0ABY6N3Q3_9ALTE</name>
<dbReference type="RefSeq" id="WP_265048137.1">
    <property type="nucleotide sequence ID" value="NZ_CP100390.1"/>
</dbReference>
<feature type="transmembrane region" description="Helical" evidence="1">
    <location>
        <begin position="18"/>
        <end position="42"/>
    </location>
</feature>
<accession>A0ABY6N3Q3</accession>
<keyword evidence="1" id="KW-0472">Membrane</keyword>
<keyword evidence="1" id="KW-1133">Transmembrane helix</keyword>
<evidence type="ECO:0000256" key="1">
    <source>
        <dbReference type="SAM" id="Phobius"/>
    </source>
</evidence>
<organism evidence="2 3">
    <name type="scientific">Alkalimarinus alittae</name>
    <dbReference type="NCBI Taxonomy" id="2961619"/>
    <lineage>
        <taxon>Bacteria</taxon>
        <taxon>Pseudomonadati</taxon>
        <taxon>Pseudomonadota</taxon>
        <taxon>Gammaproteobacteria</taxon>
        <taxon>Alteromonadales</taxon>
        <taxon>Alteromonadaceae</taxon>
        <taxon>Alkalimarinus</taxon>
    </lineage>
</organism>
<dbReference type="InterPro" id="IPR021438">
    <property type="entry name" value="DUF3087"/>
</dbReference>
<sequence length="169" mass="19127">MQLKTIDKALYRKRLNRVIAAVIIVLMVLSLGVSTLLIQLFGEPGGSNFTLNLMGVVMGAIVVGGALRRFRMHPYMTEVLYVWQLKQELNRIYRKSAKIKAAAETNNLKALTIMNYNLKACAQLYELDDNDLTLSDLKLEIKALDRKIADLGLTINTDDYHKELLNELD</sequence>
<dbReference type="Pfam" id="PF11286">
    <property type="entry name" value="DUF3087"/>
    <property type="match status" value="1"/>
</dbReference>
<protein>
    <submittedName>
        <fullName evidence="2">DUF3087 domain-containing protein</fullName>
    </submittedName>
</protein>
<dbReference type="Proteomes" id="UP001163739">
    <property type="component" value="Chromosome"/>
</dbReference>
<feature type="transmembrane region" description="Helical" evidence="1">
    <location>
        <begin position="48"/>
        <end position="67"/>
    </location>
</feature>
<evidence type="ECO:0000313" key="3">
    <source>
        <dbReference type="Proteomes" id="UP001163739"/>
    </source>
</evidence>
<keyword evidence="3" id="KW-1185">Reference proteome</keyword>
<dbReference type="EMBL" id="CP100390">
    <property type="protein sequence ID" value="UZE96654.1"/>
    <property type="molecule type" value="Genomic_DNA"/>
</dbReference>
<proteinExistence type="predicted"/>
<reference evidence="2" key="1">
    <citation type="submission" date="2022-06" db="EMBL/GenBank/DDBJ databases">
        <title>Alkalimarinus sp. nov., isolated from gut of a Alitta virens.</title>
        <authorList>
            <person name="Yang A.I."/>
            <person name="Shin N.-R."/>
        </authorList>
    </citation>
    <scope>NUCLEOTIDE SEQUENCE</scope>
    <source>
        <strain evidence="2">A2M4</strain>
    </source>
</reference>
<keyword evidence="1" id="KW-0812">Transmembrane</keyword>